<evidence type="ECO:0000313" key="2">
    <source>
        <dbReference type="Proteomes" id="UP001054252"/>
    </source>
</evidence>
<dbReference type="EMBL" id="BPVZ01000325">
    <property type="protein sequence ID" value="GKV49890.1"/>
    <property type="molecule type" value="Genomic_DNA"/>
</dbReference>
<sequence length="83" mass="9591">MGFITHFSSVSQGGCLFVLKLYIDSPPDPLLPSNHLKEKPGWQSDETMESQVVVCYPFLRNLDKFLIKQWKWNHCIGLDKPLK</sequence>
<proteinExistence type="predicted"/>
<comment type="caution">
    <text evidence="1">The sequence shown here is derived from an EMBL/GenBank/DDBJ whole genome shotgun (WGS) entry which is preliminary data.</text>
</comment>
<reference evidence="1 2" key="1">
    <citation type="journal article" date="2021" name="Commun. Biol.">
        <title>The genome of Shorea leprosula (Dipterocarpaceae) highlights the ecological relevance of drought in aseasonal tropical rainforests.</title>
        <authorList>
            <person name="Ng K.K.S."/>
            <person name="Kobayashi M.J."/>
            <person name="Fawcett J.A."/>
            <person name="Hatakeyama M."/>
            <person name="Paape T."/>
            <person name="Ng C.H."/>
            <person name="Ang C.C."/>
            <person name="Tnah L.H."/>
            <person name="Lee C.T."/>
            <person name="Nishiyama T."/>
            <person name="Sese J."/>
            <person name="O'Brien M.J."/>
            <person name="Copetti D."/>
            <person name="Mohd Noor M.I."/>
            <person name="Ong R.C."/>
            <person name="Putra M."/>
            <person name="Sireger I.Z."/>
            <person name="Indrioko S."/>
            <person name="Kosugi Y."/>
            <person name="Izuno A."/>
            <person name="Isagi Y."/>
            <person name="Lee S.L."/>
            <person name="Shimizu K.K."/>
        </authorList>
    </citation>
    <scope>NUCLEOTIDE SEQUENCE [LARGE SCALE GENOMIC DNA]</scope>
    <source>
        <strain evidence="1">214</strain>
    </source>
</reference>
<organism evidence="1 2">
    <name type="scientific">Rubroshorea leprosula</name>
    <dbReference type="NCBI Taxonomy" id="152421"/>
    <lineage>
        <taxon>Eukaryota</taxon>
        <taxon>Viridiplantae</taxon>
        <taxon>Streptophyta</taxon>
        <taxon>Embryophyta</taxon>
        <taxon>Tracheophyta</taxon>
        <taxon>Spermatophyta</taxon>
        <taxon>Magnoliopsida</taxon>
        <taxon>eudicotyledons</taxon>
        <taxon>Gunneridae</taxon>
        <taxon>Pentapetalae</taxon>
        <taxon>rosids</taxon>
        <taxon>malvids</taxon>
        <taxon>Malvales</taxon>
        <taxon>Dipterocarpaceae</taxon>
        <taxon>Rubroshorea</taxon>
    </lineage>
</organism>
<name>A0AAV5MK24_9ROSI</name>
<gene>
    <name evidence="1" type="ORF">SLEP1_g56614</name>
</gene>
<evidence type="ECO:0000313" key="1">
    <source>
        <dbReference type="EMBL" id="GKV49890.1"/>
    </source>
</evidence>
<dbReference type="Proteomes" id="UP001054252">
    <property type="component" value="Unassembled WGS sequence"/>
</dbReference>
<protein>
    <submittedName>
        <fullName evidence="1">Uncharacterized protein</fullName>
    </submittedName>
</protein>
<dbReference type="AlphaFoldDB" id="A0AAV5MK24"/>
<keyword evidence="2" id="KW-1185">Reference proteome</keyword>
<accession>A0AAV5MK24</accession>